<evidence type="ECO:0000313" key="2">
    <source>
        <dbReference type="Proteomes" id="UP000887013"/>
    </source>
</evidence>
<protein>
    <submittedName>
        <fullName evidence="1">Uncharacterized protein</fullName>
    </submittedName>
</protein>
<gene>
    <name evidence="1" type="ORF">NPIL_675481</name>
</gene>
<comment type="caution">
    <text evidence="1">The sequence shown here is derived from an EMBL/GenBank/DDBJ whole genome shotgun (WGS) entry which is preliminary data.</text>
</comment>
<sequence>MTDPMIRKCFVQLDANSVRWSSILLKDNLRLRELKLRKSYHCSMSRYATLVIVCSITKIGSKISSAANAHQTFTFGLLLAFSLTARGYSVP</sequence>
<evidence type="ECO:0000313" key="1">
    <source>
        <dbReference type="EMBL" id="GFT58766.1"/>
    </source>
</evidence>
<proteinExistence type="predicted"/>
<dbReference type="Proteomes" id="UP000887013">
    <property type="component" value="Unassembled WGS sequence"/>
</dbReference>
<name>A0A8X6TXX0_NEPPI</name>
<keyword evidence="2" id="KW-1185">Reference proteome</keyword>
<organism evidence="1 2">
    <name type="scientific">Nephila pilipes</name>
    <name type="common">Giant wood spider</name>
    <name type="synonym">Nephila maculata</name>
    <dbReference type="NCBI Taxonomy" id="299642"/>
    <lineage>
        <taxon>Eukaryota</taxon>
        <taxon>Metazoa</taxon>
        <taxon>Ecdysozoa</taxon>
        <taxon>Arthropoda</taxon>
        <taxon>Chelicerata</taxon>
        <taxon>Arachnida</taxon>
        <taxon>Araneae</taxon>
        <taxon>Araneomorphae</taxon>
        <taxon>Entelegynae</taxon>
        <taxon>Araneoidea</taxon>
        <taxon>Nephilidae</taxon>
        <taxon>Nephila</taxon>
    </lineage>
</organism>
<dbReference type="AlphaFoldDB" id="A0A8X6TXX0"/>
<accession>A0A8X6TXX0</accession>
<dbReference type="EMBL" id="BMAW01018525">
    <property type="protein sequence ID" value="GFT58766.1"/>
    <property type="molecule type" value="Genomic_DNA"/>
</dbReference>
<reference evidence="1" key="1">
    <citation type="submission" date="2020-08" db="EMBL/GenBank/DDBJ databases">
        <title>Multicomponent nature underlies the extraordinary mechanical properties of spider dragline silk.</title>
        <authorList>
            <person name="Kono N."/>
            <person name="Nakamura H."/>
            <person name="Mori M."/>
            <person name="Yoshida Y."/>
            <person name="Ohtoshi R."/>
            <person name="Malay A.D."/>
            <person name="Moran D.A.P."/>
            <person name="Tomita M."/>
            <person name="Numata K."/>
            <person name="Arakawa K."/>
        </authorList>
    </citation>
    <scope>NUCLEOTIDE SEQUENCE</scope>
</reference>